<feature type="domain" description="Peptidase S11 D-Ala-D-Ala carboxypeptidase A C-terminal" evidence="17">
    <location>
        <begin position="283"/>
        <end position="373"/>
    </location>
</feature>
<organism evidence="19 20">
    <name type="scientific">Nitrosomonas nitrosa</name>
    <dbReference type="NCBI Taxonomy" id="52442"/>
    <lineage>
        <taxon>Bacteria</taxon>
        <taxon>Pseudomonadati</taxon>
        <taxon>Pseudomonadota</taxon>
        <taxon>Betaproteobacteria</taxon>
        <taxon>Nitrosomonadales</taxon>
        <taxon>Nitrosomonadaceae</taxon>
        <taxon>Nitrosomonas</taxon>
    </lineage>
</organism>
<keyword evidence="8 18" id="KW-0378">Hydrolase</keyword>
<comment type="catalytic activity">
    <reaction evidence="12">
        <text>Preferential cleavage: (Ac)2-L-Lys-D-Ala-|-D-Ala. Also transpeptidation of peptidyl-alanyl moieties that are N-acyl substituents of D-alanine.</text>
        <dbReference type="EC" id="3.4.16.4"/>
    </reaction>
</comment>
<dbReference type="InterPro" id="IPR037167">
    <property type="entry name" value="Peptidase_S11_C_sf"/>
</dbReference>
<dbReference type="GO" id="GO:0009252">
    <property type="term" value="P:peptidoglycan biosynthetic process"/>
    <property type="evidence" value="ECO:0007669"/>
    <property type="project" value="UniProtKB-UniPathway"/>
</dbReference>
<gene>
    <name evidence="18" type="primary">dacC</name>
    <name evidence="18" type="ORF">NMYAN_80070</name>
    <name evidence="19" type="ORF">SAMN05421880_10471</name>
</gene>
<dbReference type="UniPathway" id="UPA00219"/>
<keyword evidence="7 16" id="KW-0732">Signal</keyword>
<evidence type="ECO:0000256" key="12">
    <source>
        <dbReference type="ARBA" id="ARBA00034000"/>
    </source>
</evidence>
<evidence type="ECO:0000256" key="14">
    <source>
        <dbReference type="PIRSR" id="PIRSR618044-2"/>
    </source>
</evidence>
<dbReference type="GO" id="GO:0009002">
    <property type="term" value="F:serine-type D-Ala-D-Ala carboxypeptidase activity"/>
    <property type="evidence" value="ECO:0007669"/>
    <property type="project" value="UniProtKB-EC"/>
</dbReference>
<keyword evidence="6" id="KW-0645">Protease</keyword>
<feature type="active site" evidence="13">
    <location>
        <position position="131"/>
    </location>
</feature>
<evidence type="ECO:0000256" key="10">
    <source>
        <dbReference type="ARBA" id="ARBA00022984"/>
    </source>
</evidence>
<dbReference type="EMBL" id="CAJNAP010000054">
    <property type="protein sequence ID" value="CAE6517473.1"/>
    <property type="molecule type" value="Genomic_DNA"/>
</dbReference>
<dbReference type="InterPro" id="IPR012338">
    <property type="entry name" value="Beta-lactam/transpept-like"/>
</dbReference>
<evidence type="ECO:0000256" key="9">
    <source>
        <dbReference type="ARBA" id="ARBA00022960"/>
    </source>
</evidence>
<dbReference type="GO" id="GO:0071555">
    <property type="term" value="P:cell wall organization"/>
    <property type="evidence" value="ECO:0007669"/>
    <property type="project" value="UniProtKB-KW"/>
</dbReference>
<evidence type="ECO:0000256" key="11">
    <source>
        <dbReference type="ARBA" id="ARBA00023316"/>
    </source>
</evidence>
<dbReference type="InterPro" id="IPR015956">
    <property type="entry name" value="Peniciliin-bd_prot_C_sf"/>
</dbReference>
<dbReference type="Pfam" id="PF07943">
    <property type="entry name" value="PBP5_C"/>
    <property type="match status" value="1"/>
</dbReference>
<comment type="similarity">
    <text evidence="3 15">Belongs to the peptidase S11 family.</text>
</comment>
<evidence type="ECO:0000256" key="4">
    <source>
        <dbReference type="ARBA" id="ARBA00012448"/>
    </source>
</evidence>
<evidence type="ECO:0000256" key="16">
    <source>
        <dbReference type="SAM" id="SignalP"/>
    </source>
</evidence>
<evidence type="ECO:0000256" key="15">
    <source>
        <dbReference type="RuleBase" id="RU004016"/>
    </source>
</evidence>
<dbReference type="InterPro" id="IPR001967">
    <property type="entry name" value="Peptidase_S11_N"/>
</dbReference>
<feature type="signal peptide" evidence="16">
    <location>
        <begin position="1"/>
        <end position="34"/>
    </location>
</feature>
<dbReference type="PRINTS" id="PR00725">
    <property type="entry name" value="DADACBPTASE1"/>
</dbReference>
<feature type="binding site" evidence="14">
    <location>
        <position position="233"/>
    </location>
    <ligand>
        <name>substrate</name>
    </ligand>
</feature>
<reference evidence="18" key="2">
    <citation type="submission" date="2021-02" db="EMBL/GenBank/DDBJ databases">
        <authorList>
            <person name="Han P."/>
        </authorList>
    </citation>
    <scope>NUCLEOTIDE SEQUENCE</scope>
    <source>
        <strain evidence="18">Nitrosomonas nitrosa 18-3D</strain>
    </source>
</reference>
<keyword evidence="20" id="KW-1185">Reference proteome</keyword>
<dbReference type="InterPro" id="IPR018044">
    <property type="entry name" value="Peptidase_S11"/>
</dbReference>
<dbReference type="SUPFAM" id="SSF56601">
    <property type="entry name" value="beta-lactamase/transpeptidase-like"/>
    <property type="match status" value="1"/>
</dbReference>
<keyword evidence="9" id="KW-0133">Cell shape</keyword>
<dbReference type="AlphaFoldDB" id="A0A1I4MGI7"/>
<proteinExistence type="inferred from homology"/>
<dbReference type="Gene3D" id="3.40.710.10">
    <property type="entry name" value="DD-peptidase/beta-lactamase superfamily"/>
    <property type="match status" value="1"/>
</dbReference>
<dbReference type="InterPro" id="IPR012907">
    <property type="entry name" value="Peptidase_S11_C"/>
</dbReference>
<evidence type="ECO:0000256" key="5">
    <source>
        <dbReference type="ARBA" id="ARBA00022645"/>
    </source>
</evidence>
<sequence>MKFDEQAIMRFFSVDSMRCLFWLLLCFLVLPAHAQQPPPLSVAAKSYTLVDYHSGQTLVSHNEHERLEPASLTKLMTAYVVFSALREKRITLDLVVPVSNTAWKMVGSRMFIEPNKRVTVDDLIRGMIVQSGNDACVALAELIAGSEEIFAHMMNEQAARLGMANTHFTNSTGLSHPDHYSTAHDLALLASAIIRDFPEFYPLYSQREFTYNGITQSNRNRLLWLDPNVDGMKTGWTVAAGYCLITSAKREERRLISVVMGTATSNVRTKESQRLLNYGFQFFDTAHPYKKHQEITAIQIWKGAQNKLKVGLDRDIYFSLPKGQTDKLKAKMEYKQPLVAPIAQGQEVGVVRFSFGNQEIATYPLISLEAIDTASIFGRAWDSIQMLFN</sequence>
<dbReference type="SMART" id="SM00936">
    <property type="entry name" value="PBP5_C"/>
    <property type="match status" value="1"/>
</dbReference>
<dbReference type="PANTHER" id="PTHR21581:SF6">
    <property type="entry name" value="TRAFFICKING PROTEIN PARTICLE COMPLEX SUBUNIT 12"/>
    <property type="match status" value="1"/>
</dbReference>
<feature type="active site" description="Proton acceptor" evidence="13">
    <location>
        <position position="74"/>
    </location>
</feature>
<evidence type="ECO:0000313" key="19">
    <source>
        <dbReference type="EMBL" id="SFM02156.1"/>
    </source>
</evidence>
<keyword evidence="5 18" id="KW-0121">Carboxypeptidase</keyword>
<keyword evidence="10" id="KW-0573">Peptidoglycan synthesis</keyword>
<dbReference type="EC" id="3.4.16.4" evidence="4"/>
<evidence type="ECO:0000256" key="7">
    <source>
        <dbReference type="ARBA" id="ARBA00022729"/>
    </source>
</evidence>
<name>A0A1I4MGI7_9PROT</name>
<dbReference type="PANTHER" id="PTHR21581">
    <property type="entry name" value="D-ALANYL-D-ALANINE CARBOXYPEPTIDASE"/>
    <property type="match status" value="1"/>
</dbReference>
<dbReference type="Proteomes" id="UP000601736">
    <property type="component" value="Unassembled WGS sequence"/>
</dbReference>
<evidence type="ECO:0000256" key="1">
    <source>
        <dbReference type="ARBA" id="ARBA00003217"/>
    </source>
</evidence>
<evidence type="ECO:0000256" key="8">
    <source>
        <dbReference type="ARBA" id="ARBA00022801"/>
    </source>
</evidence>
<dbReference type="GO" id="GO:0006508">
    <property type="term" value="P:proteolysis"/>
    <property type="evidence" value="ECO:0007669"/>
    <property type="project" value="UniProtKB-KW"/>
</dbReference>
<evidence type="ECO:0000313" key="20">
    <source>
        <dbReference type="Proteomes" id="UP000199561"/>
    </source>
</evidence>
<evidence type="ECO:0000256" key="3">
    <source>
        <dbReference type="ARBA" id="ARBA00007164"/>
    </source>
</evidence>
<feature type="chain" id="PRO_5033274924" description="serine-type D-Ala-D-Ala carboxypeptidase" evidence="16">
    <location>
        <begin position="35"/>
        <end position="389"/>
    </location>
</feature>
<dbReference type="GO" id="GO:0008360">
    <property type="term" value="P:regulation of cell shape"/>
    <property type="evidence" value="ECO:0007669"/>
    <property type="project" value="UniProtKB-KW"/>
</dbReference>
<dbReference type="Gene3D" id="2.60.410.10">
    <property type="entry name" value="D-Ala-D-Ala carboxypeptidase, C-terminal domain"/>
    <property type="match status" value="1"/>
</dbReference>
<dbReference type="EMBL" id="FOUF01000004">
    <property type="protein sequence ID" value="SFM02156.1"/>
    <property type="molecule type" value="Genomic_DNA"/>
</dbReference>
<accession>A0A1I4MGI7</accession>
<evidence type="ECO:0000313" key="18">
    <source>
        <dbReference type="EMBL" id="CAE6517473.1"/>
    </source>
</evidence>
<evidence type="ECO:0000256" key="13">
    <source>
        <dbReference type="PIRSR" id="PIRSR618044-1"/>
    </source>
</evidence>
<comment type="pathway">
    <text evidence="2">Cell wall biogenesis; peptidoglycan biosynthesis.</text>
</comment>
<comment type="function">
    <text evidence="1">Removes C-terminal D-alanyl residues from sugar-peptide cell wall precursors.</text>
</comment>
<keyword evidence="11" id="KW-0961">Cell wall biogenesis/degradation</keyword>
<evidence type="ECO:0000259" key="17">
    <source>
        <dbReference type="SMART" id="SM00936"/>
    </source>
</evidence>
<evidence type="ECO:0000256" key="6">
    <source>
        <dbReference type="ARBA" id="ARBA00022670"/>
    </source>
</evidence>
<reference evidence="19 20" key="1">
    <citation type="submission" date="2016-10" db="EMBL/GenBank/DDBJ databases">
        <authorList>
            <person name="de Groot N.N."/>
        </authorList>
    </citation>
    <scope>NUCLEOTIDE SEQUENCE [LARGE SCALE GENOMIC DNA]</scope>
    <source>
        <strain evidence="19 20">Nm146</strain>
    </source>
</reference>
<feature type="active site" description="Acyl-ester intermediate" evidence="13">
    <location>
        <position position="71"/>
    </location>
</feature>
<dbReference type="STRING" id="52442.SAMN05421880_10471"/>
<evidence type="ECO:0000256" key="2">
    <source>
        <dbReference type="ARBA" id="ARBA00004752"/>
    </source>
</evidence>
<dbReference type="SUPFAM" id="SSF69189">
    <property type="entry name" value="Penicillin-binding protein associated domain"/>
    <property type="match status" value="1"/>
</dbReference>
<dbReference type="Proteomes" id="UP000199561">
    <property type="component" value="Unassembled WGS sequence"/>
</dbReference>
<protein>
    <recommendedName>
        <fullName evidence="4">serine-type D-Ala-D-Ala carboxypeptidase</fullName>
        <ecNumber evidence="4">3.4.16.4</ecNumber>
    </recommendedName>
</protein>
<dbReference type="Pfam" id="PF00768">
    <property type="entry name" value="Peptidase_S11"/>
    <property type="match status" value="1"/>
</dbReference>